<protein>
    <recommendedName>
        <fullName evidence="3">Alpha/beta hydrolase</fullName>
    </recommendedName>
</protein>
<gene>
    <name evidence="1" type="ORF">GCM10009539_24400</name>
</gene>
<dbReference type="InterPro" id="IPR029058">
    <property type="entry name" value="AB_hydrolase_fold"/>
</dbReference>
<organism evidence="1 2">
    <name type="scientific">Cryptosporangium japonicum</name>
    <dbReference type="NCBI Taxonomy" id="80872"/>
    <lineage>
        <taxon>Bacteria</taxon>
        <taxon>Bacillati</taxon>
        <taxon>Actinomycetota</taxon>
        <taxon>Actinomycetes</taxon>
        <taxon>Cryptosporangiales</taxon>
        <taxon>Cryptosporangiaceae</taxon>
        <taxon>Cryptosporangium</taxon>
    </lineage>
</organism>
<evidence type="ECO:0000313" key="2">
    <source>
        <dbReference type="Proteomes" id="UP001500967"/>
    </source>
</evidence>
<accession>A0ABN0U4A1</accession>
<reference evidence="1 2" key="1">
    <citation type="journal article" date="2019" name="Int. J. Syst. Evol. Microbiol.">
        <title>The Global Catalogue of Microorganisms (GCM) 10K type strain sequencing project: providing services to taxonomists for standard genome sequencing and annotation.</title>
        <authorList>
            <consortium name="The Broad Institute Genomics Platform"/>
            <consortium name="The Broad Institute Genome Sequencing Center for Infectious Disease"/>
            <person name="Wu L."/>
            <person name="Ma J."/>
        </authorList>
    </citation>
    <scope>NUCLEOTIDE SEQUENCE [LARGE SCALE GENOMIC DNA]</scope>
    <source>
        <strain evidence="1 2">JCM 10425</strain>
    </source>
</reference>
<dbReference type="SUPFAM" id="SSF53474">
    <property type="entry name" value="alpha/beta-Hydrolases"/>
    <property type="match status" value="1"/>
</dbReference>
<dbReference type="Proteomes" id="UP001500967">
    <property type="component" value="Unassembled WGS sequence"/>
</dbReference>
<evidence type="ECO:0000313" key="1">
    <source>
        <dbReference type="EMBL" id="GAA0238240.1"/>
    </source>
</evidence>
<keyword evidence="2" id="KW-1185">Reference proteome</keyword>
<comment type="caution">
    <text evidence="1">The sequence shown here is derived from an EMBL/GenBank/DDBJ whole genome shotgun (WGS) entry which is preliminary data.</text>
</comment>
<sequence>MQKFALNDVTGTTWTPADDPTAWVLIAHGGGQHSQAPGVVARAEHFVRTLGCGVLALDAPGHGGRPADEAATNEIRRRKAAGEPIGPLIAAMNAERAAQAVPEWRAALDALAITTPVGFWGVSLGTAIGVPLVASEPRITCAVLGLLGPVDGAADVRVPVEFLVQWDDELVPRADALALFDALGSTEKTLHANPGRHVEVPRFEIGSAEHFFRRHF</sequence>
<dbReference type="Gene3D" id="3.40.50.1820">
    <property type="entry name" value="alpha/beta hydrolase"/>
    <property type="match status" value="1"/>
</dbReference>
<proteinExistence type="predicted"/>
<name>A0ABN0U4A1_9ACTN</name>
<dbReference type="RefSeq" id="WP_344648879.1">
    <property type="nucleotide sequence ID" value="NZ_BAAAGX010000009.1"/>
</dbReference>
<dbReference type="EMBL" id="BAAAGX010000009">
    <property type="protein sequence ID" value="GAA0238240.1"/>
    <property type="molecule type" value="Genomic_DNA"/>
</dbReference>
<evidence type="ECO:0008006" key="3">
    <source>
        <dbReference type="Google" id="ProtNLM"/>
    </source>
</evidence>